<proteinExistence type="predicted"/>
<reference evidence="2 3" key="1">
    <citation type="submission" date="2018-03" db="EMBL/GenBank/DDBJ databases">
        <title>Candida pseudohaemulonii genome assembly and annotation.</title>
        <authorList>
            <person name="Munoz J.F."/>
            <person name="Gade L.G."/>
            <person name="Chow N.A."/>
            <person name="Litvintseva A.P."/>
            <person name="Loparev V.N."/>
            <person name="Cuomo C.A."/>
        </authorList>
    </citation>
    <scope>NUCLEOTIDE SEQUENCE [LARGE SCALE GENOMIC DNA]</scope>
    <source>
        <strain evidence="2 3">B12108</strain>
    </source>
</reference>
<feature type="region of interest" description="Disordered" evidence="1">
    <location>
        <begin position="163"/>
        <end position="234"/>
    </location>
</feature>
<dbReference type="Pfam" id="PF15251">
    <property type="entry name" value="TAPR1-like"/>
    <property type="match status" value="1"/>
</dbReference>
<dbReference type="VEuPathDB" id="FungiDB:C7M61_001068"/>
<dbReference type="PANTHER" id="PTHR38645">
    <property type="entry name" value="CHROMOSOME 9, WHOLE GENOME SHOTGUN SEQUENCE"/>
    <property type="match status" value="1"/>
</dbReference>
<dbReference type="PANTHER" id="PTHR38645:SF1">
    <property type="entry name" value="YALI0F12243P"/>
    <property type="match status" value="1"/>
</dbReference>
<evidence type="ECO:0000313" key="3">
    <source>
        <dbReference type="Proteomes" id="UP000241107"/>
    </source>
</evidence>
<sequence length="234" mass="26523">MDLSNLSSNLPATRNVEQVSLLELNKELTSEFKNAAKSVAALYNSTGNAEQLKTEFANAAKSVASLYRLGSNSNEVLMHKGYLECLDDLLEGITNGEDIENWALTKRAEITKKFNNNDKPTASQETPQDTDFHLPKEYEFSLPSELALSLRFRPTFAPLSVNYRRPRSRESRKHERKNYRKQAVTANYDASQSSDNDSEASDLGEDIETRKRRALQSLHDVVKRRRMDSSSDNE</sequence>
<dbReference type="RefSeq" id="XP_024716085.1">
    <property type="nucleotide sequence ID" value="XM_024856486.1"/>
</dbReference>
<comment type="caution">
    <text evidence="2">The sequence shown here is derived from an EMBL/GenBank/DDBJ whole genome shotgun (WGS) entry which is preliminary data.</text>
</comment>
<feature type="compositionally biased region" description="Polar residues" evidence="1">
    <location>
        <begin position="184"/>
        <end position="195"/>
    </location>
</feature>
<accession>A0A2P7YZJ6</accession>
<protein>
    <submittedName>
        <fullName evidence="2">Uncharacterized protein</fullName>
    </submittedName>
</protein>
<evidence type="ECO:0000313" key="2">
    <source>
        <dbReference type="EMBL" id="PSK41386.1"/>
    </source>
</evidence>
<keyword evidence="3" id="KW-1185">Reference proteome</keyword>
<organism evidence="2 3">
    <name type="scientific">Candidozyma pseudohaemuli</name>
    <dbReference type="NCBI Taxonomy" id="418784"/>
    <lineage>
        <taxon>Eukaryota</taxon>
        <taxon>Fungi</taxon>
        <taxon>Dikarya</taxon>
        <taxon>Ascomycota</taxon>
        <taxon>Saccharomycotina</taxon>
        <taxon>Pichiomycetes</taxon>
        <taxon>Metschnikowiaceae</taxon>
        <taxon>Candidozyma</taxon>
    </lineage>
</organism>
<dbReference type="GeneID" id="36564459"/>
<dbReference type="OrthoDB" id="21418at2759"/>
<dbReference type="InterPro" id="IPR029196">
    <property type="entry name" value="HAPSTR1-like"/>
</dbReference>
<gene>
    <name evidence="2" type="ORF">C7M61_001068</name>
</gene>
<name>A0A2P7YZJ6_9ASCO</name>
<feature type="compositionally biased region" description="Acidic residues" evidence="1">
    <location>
        <begin position="196"/>
        <end position="206"/>
    </location>
</feature>
<evidence type="ECO:0000256" key="1">
    <source>
        <dbReference type="SAM" id="MobiDB-lite"/>
    </source>
</evidence>
<dbReference type="Proteomes" id="UP000241107">
    <property type="component" value="Unassembled WGS sequence"/>
</dbReference>
<dbReference type="EMBL" id="PYFQ01000001">
    <property type="protein sequence ID" value="PSK41386.1"/>
    <property type="molecule type" value="Genomic_DNA"/>
</dbReference>
<dbReference type="AlphaFoldDB" id="A0A2P7YZJ6"/>